<proteinExistence type="predicted"/>
<dbReference type="EMBL" id="VSRR010003549">
    <property type="protein sequence ID" value="MPC36574.1"/>
    <property type="molecule type" value="Genomic_DNA"/>
</dbReference>
<sequence length="586" mass="66957">MEDEGDYEVDYEVDDTEEFPATMDMRHYEPEPEPEPELEPEPEAEPELQVVQQAAHNPEQEEDISDQLEELEVTEHKKKRHGSFWKKPPTFVYASNFGFGVNSYQSMIDYLDAKDAGHRVNKDDIHLPLLEERCLKEYDADRPFRWYDNHDIDQYIMKGEKIRTQIRQNDAVGVGSVLRRTHTNHSMTRKWMQLLKNSNVSDYREAHKKTVEGDVHRSYRSPSPGGGLFYPPGQTLDYPNPALAPTGRFLEDLASGFASALLSLVQSRMEHEYVTAARRSKLAEMDDRFDNTLNEINSLMGRIGSRPEPPPPQHHLDLNDLDMGAKNKIRRAEELRDMMDYVNELTAHNSARNTVRDTLRGGAMDKEMLALNHRIEDMSNLQKAERMRDVSSEHEIDMLRAQIAARRNMTTPGSALLAGSAYGLPSRAPPTQPPVLLSAVDYLDCKPRQSLVKDNVISDVNARVLKRAGEFADPTSEQRRIRDRARFVNLTRRYPDTGDMELLGPRSRTEQNIDHMAKSLASKGSFQRRYEVDDELDLPYMGPFNTTPIERTDNSPKSFLQRQASPSRMVRGAASRALARNSLLGY</sequence>
<organism evidence="2 3">
    <name type="scientific">Portunus trituberculatus</name>
    <name type="common">Swimming crab</name>
    <name type="synonym">Neptunus trituberculatus</name>
    <dbReference type="NCBI Taxonomy" id="210409"/>
    <lineage>
        <taxon>Eukaryota</taxon>
        <taxon>Metazoa</taxon>
        <taxon>Ecdysozoa</taxon>
        <taxon>Arthropoda</taxon>
        <taxon>Crustacea</taxon>
        <taxon>Multicrustacea</taxon>
        <taxon>Malacostraca</taxon>
        <taxon>Eumalacostraca</taxon>
        <taxon>Eucarida</taxon>
        <taxon>Decapoda</taxon>
        <taxon>Pleocyemata</taxon>
        <taxon>Brachyura</taxon>
        <taxon>Eubrachyura</taxon>
        <taxon>Portunoidea</taxon>
        <taxon>Portunidae</taxon>
        <taxon>Portuninae</taxon>
        <taxon>Portunus</taxon>
    </lineage>
</organism>
<reference evidence="2 3" key="1">
    <citation type="submission" date="2019-05" db="EMBL/GenBank/DDBJ databases">
        <title>Another draft genome of Portunus trituberculatus and its Hox gene families provides insights of decapod evolution.</title>
        <authorList>
            <person name="Jeong J.-H."/>
            <person name="Song I."/>
            <person name="Kim S."/>
            <person name="Choi T."/>
            <person name="Kim D."/>
            <person name="Ryu S."/>
            <person name="Kim W."/>
        </authorList>
    </citation>
    <scope>NUCLEOTIDE SEQUENCE [LARGE SCALE GENOMIC DNA]</scope>
    <source>
        <tissue evidence="2">Muscle</tissue>
    </source>
</reference>
<feature type="compositionally biased region" description="Acidic residues" evidence="1">
    <location>
        <begin position="31"/>
        <end position="46"/>
    </location>
</feature>
<gene>
    <name evidence="2" type="primary">Prm_0</name>
    <name evidence="2" type="ORF">E2C01_030037</name>
</gene>
<feature type="compositionally biased region" description="Acidic residues" evidence="1">
    <location>
        <begin position="1"/>
        <end position="18"/>
    </location>
</feature>
<evidence type="ECO:0000313" key="3">
    <source>
        <dbReference type="Proteomes" id="UP000324222"/>
    </source>
</evidence>
<dbReference type="OrthoDB" id="312459at2759"/>
<evidence type="ECO:0000313" key="2">
    <source>
        <dbReference type="EMBL" id="MPC36574.1"/>
    </source>
</evidence>
<evidence type="ECO:0000256" key="1">
    <source>
        <dbReference type="SAM" id="MobiDB-lite"/>
    </source>
</evidence>
<dbReference type="Proteomes" id="UP000324222">
    <property type="component" value="Unassembled WGS sequence"/>
</dbReference>
<feature type="region of interest" description="Disordered" evidence="1">
    <location>
        <begin position="1"/>
        <end position="63"/>
    </location>
</feature>
<feature type="region of interest" description="Disordered" evidence="1">
    <location>
        <begin position="546"/>
        <end position="573"/>
    </location>
</feature>
<accession>A0A5B7EW81</accession>
<name>A0A5B7EW81_PORTR</name>
<keyword evidence="3" id="KW-1185">Reference proteome</keyword>
<comment type="caution">
    <text evidence="2">The sequence shown here is derived from an EMBL/GenBank/DDBJ whole genome shotgun (WGS) entry which is preliminary data.</text>
</comment>
<dbReference type="AlphaFoldDB" id="A0A5B7EW81"/>
<feature type="compositionally biased region" description="Polar residues" evidence="1">
    <location>
        <begin position="546"/>
        <end position="566"/>
    </location>
</feature>
<protein>
    <submittedName>
        <fullName evidence="2">Paramyosin, short form</fullName>
    </submittedName>
</protein>